<feature type="compositionally biased region" description="Polar residues" evidence="2">
    <location>
        <begin position="45"/>
        <end position="60"/>
    </location>
</feature>
<evidence type="ECO:0000256" key="1">
    <source>
        <dbReference type="SAM" id="Coils"/>
    </source>
</evidence>
<proteinExistence type="predicted"/>
<evidence type="ECO:0000313" key="4">
    <source>
        <dbReference type="Proteomes" id="UP000694892"/>
    </source>
</evidence>
<sequence>MASQRSRRSRCKGAKAHPSPAASRSVSDFLLRPDPPATTWPASPMASQPSLFDSQPTLTQEGEEAARTSDEVLLGKFKLLLQQELDATAAKITSDLTKQVAVLGQRTSDIESKVDDLITVVDSHEQDIVSLQSQVQELQDKIEDSDNRSRRNNIRIRGIPESIADLPQAVTELIQALLPDTPVACMEKDRVHRALHPRRPLRRSFTPNLAEETQHGSYYEDFCRWLFPFRLLFTFHNKQHTISTPEEGLNLLLKLGLLEASSTVSSPAQRSQSKLTPLWEK</sequence>
<protein>
    <recommendedName>
        <fullName evidence="5">LINE-1 type transposase domain-containing 1</fullName>
    </recommendedName>
</protein>
<feature type="non-terminal residue" evidence="3">
    <location>
        <position position="281"/>
    </location>
</feature>
<dbReference type="EMBL" id="CM004473">
    <property type="protein sequence ID" value="OCT82212.1"/>
    <property type="molecule type" value="Genomic_DNA"/>
</dbReference>
<evidence type="ECO:0008006" key="5">
    <source>
        <dbReference type="Google" id="ProtNLM"/>
    </source>
</evidence>
<name>A0A974D0T7_XENLA</name>
<feature type="region of interest" description="Disordered" evidence="2">
    <location>
        <begin position="1"/>
        <end position="67"/>
    </location>
</feature>
<dbReference type="Gene3D" id="3.30.70.1820">
    <property type="entry name" value="L1 transposable element, RRM domain"/>
    <property type="match status" value="1"/>
</dbReference>
<dbReference type="PANTHER" id="PTHR11505">
    <property type="entry name" value="L1 TRANSPOSABLE ELEMENT-RELATED"/>
    <property type="match status" value="1"/>
</dbReference>
<dbReference type="AlphaFoldDB" id="A0A974D0T7"/>
<feature type="compositionally biased region" description="Basic residues" evidence="2">
    <location>
        <begin position="1"/>
        <end position="15"/>
    </location>
</feature>
<accession>A0A974D0T7</accession>
<evidence type="ECO:0000313" key="3">
    <source>
        <dbReference type="EMBL" id="OCT82212.1"/>
    </source>
</evidence>
<evidence type="ECO:0000256" key="2">
    <source>
        <dbReference type="SAM" id="MobiDB-lite"/>
    </source>
</evidence>
<keyword evidence="1" id="KW-0175">Coiled coil</keyword>
<gene>
    <name evidence="3" type="ORF">XELAEV_18024725mg</name>
</gene>
<dbReference type="InterPro" id="IPR004244">
    <property type="entry name" value="Transposase_22"/>
</dbReference>
<dbReference type="Proteomes" id="UP000694892">
    <property type="component" value="Chromosome 4S"/>
</dbReference>
<organism evidence="3 4">
    <name type="scientific">Xenopus laevis</name>
    <name type="common">African clawed frog</name>
    <dbReference type="NCBI Taxonomy" id="8355"/>
    <lineage>
        <taxon>Eukaryota</taxon>
        <taxon>Metazoa</taxon>
        <taxon>Chordata</taxon>
        <taxon>Craniata</taxon>
        <taxon>Vertebrata</taxon>
        <taxon>Euteleostomi</taxon>
        <taxon>Amphibia</taxon>
        <taxon>Batrachia</taxon>
        <taxon>Anura</taxon>
        <taxon>Pipoidea</taxon>
        <taxon>Pipidae</taxon>
        <taxon>Xenopodinae</taxon>
        <taxon>Xenopus</taxon>
        <taxon>Xenopus</taxon>
    </lineage>
</organism>
<reference evidence="4" key="1">
    <citation type="journal article" date="2016" name="Nature">
        <title>Genome evolution in the allotetraploid frog Xenopus laevis.</title>
        <authorList>
            <person name="Session A.M."/>
            <person name="Uno Y."/>
            <person name="Kwon T."/>
            <person name="Chapman J.A."/>
            <person name="Toyoda A."/>
            <person name="Takahashi S."/>
            <person name="Fukui A."/>
            <person name="Hikosaka A."/>
            <person name="Suzuki A."/>
            <person name="Kondo M."/>
            <person name="van Heeringen S.J."/>
            <person name="Quigley I."/>
            <person name="Heinz S."/>
            <person name="Ogino H."/>
            <person name="Ochi H."/>
            <person name="Hellsten U."/>
            <person name="Lyons J.B."/>
            <person name="Simakov O."/>
            <person name="Putnam N."/>
            <person name="Stites J."/>
            <person name="Kuroki Y."/>
            <person name="Tanaka T."/>
            <person name="Michiue T."/>
            <person name="Watanabe M."/>
            <person name="Bogdanovic O."/>
            <person name="Lister R."/>
            <person name="Georgiou G."/>
            <person name="Paranjpe S.S."/>
            <person name="van Kruijsbergen I."/>
            <person name="Shu S."/>
            <person name="Carlson J."/>
            <person name="Kinoshita T."/>
            <person name="Ohta Y."/>
            <person name="Mawaribuchi S."/>
            <person name="Jenkins J."/>
            <person name="Grimwood J."/>
            <person name="Schmutz J."/>
            <person name="Mitros T."/>
            <person name="Mozaffari S.V."/>
            <person name="Suzuki Y."/>
            <person name="Haramoto Y."/>
            <person name="Yamamoto T.S."/>
            <person name="Takagi C."/>
            <person name="Heald R."/>
            <person name="Miller K."/>
            <person name="Haudenschild C."/>
            <person name="Kitzman J."/>
            <person name="Nakayama T."/>
            <person name="Izutsu Y."/>
            <person name="Robert J."/>
            <person name="Fortriede J."/>
            <person name="Burns K."/>
            <person name="Lotay V."/>
            <person name="Karimi K."/>
            <person name="Yasuoka Y."/>
            <person name="Dichmann D.S."/>
            <person name="Flajnik M.F."/>
            <person name="Houston D.W."/>
            <person name="Shendure J."/>
            <person name="DuPasquier L."/>
            <person name="Vize P.D."/>
            <person name="Zorn A.M."/>
            <person name="Ito M."/>
            <person name="Marcotte E.M."/>
            <person name="Wallingford J.B."/>
            <person name="Ito Y."/>
            <person name="Asashima M."/>
            <person name="Ueno N."/>
            <person name="Matsuda Y."/>
            <person name="Veenstra G.J."/>
            <person name="Fujiyama A."/>
            <person name="Harland R.M."/>
            <person name="Taira M."/>
            <person name="Rokhsar D.S."/>
        </authorList>
    </citation>
    <scope>NUCLEOTIDE SEQUENCE [LARGE SCALE GENOMIC DNA]</scope>
    <source>
        <strain evidence="4">J</strain>
    </source>
</reference>
<feature type="coiled-coil region" evidence="1">
    <location>
        <begin position="121"/>
        <end position="148"/>
    </location>
</feature>